<protein>
    <submittedName>
        <fullName evidence="1">Predicted protein</fullName>
    </submittedName>
</protein>
<dbReference type="Gramene" id="Al_scaffold_0003_3040">
    <property type="protein sequence ID" value="Al_scaffold_0003_3040"/>
    <property type="gene ID" value="Al_scaffold_0003_3040"/>
</dbReference>
<evidence type="ECO:0000313" key="1">
    <source>
        <dbReference type="EMBL" id="EFH59977.1"/>
    </source>
</evidence>
<proteinExistence type="predicted"/>
<dbReference type="AlphaFoldDB" id="D7L9A9"/>
<evidence type="ECO:0000313" key="2">
    <source>
        <dbReference type="Proteomes" id="UP000008694"/>
    </source>
</evidence>
<dbReference type="Proteomes" id="UP000008694">
    <property type="component" value="Unassembled WGS sequence"/>
</dbReference>
<accession>D7L9A9</accession>
<dbReference type="EMBL" id="GL348715">
    <property type="protein sequence ID" value="EFH59977.1"/>
    <property type="molecule type" value="Genomic_DNA"/>
</dbReference>
<reference evidence="2" key="1">
    <citation type="journal article" date="2011" name="Nat. Genet.">
        <title>The Arabidopsis lyrata genome sequence and the basis of rapid genome size change.</title>
        <authorList>
            <person name="Hu T.T."/>
            <person name="Pattyn P."/>
            <person name="Bakker E.G."/>
            <person name="Cao J."/>
            <person name="Cheng J.-F."/>
            <person name="Clark R.M."/>
            <person name="Fahlgren N."/>
            <person name="Fawcett J.A."/>
            <person name="Grimwood J."/>
            <person name="Gundlach H."/>
            <person name="Haberer G."/>
            <person name="Hollister J.D."/>
            <person name="Ossowski S."/>
            <person name="Ottilar R.P."/>
            <person name="Salamov A.A."/>
            <person name="Schneeberger K."/>
            <person name="Spannagl M."/>
            <person name="Wang X."/>
            <person name="Yang L."/>
            <person name="Nasrallah M.E."/>
            <person name="Bergelson J."/>
            <person name="Carrington J.C."/>
            <person name="Gaut B.S."/>
            <person name="Schmutz J."/>
            <person name="Mayer K.F.X."/>
            <person name="Van de Peer Y."/>
            <person name="Grigoriev I.V."/>
            <person name="Nordborg M."/>
            <person name="Weigel D."/>
            <person name="Guo Y.-L."/>
        </authorList>
    </citation>
    <scope>NUCLEOTIDE SEQUENCE [LARGE SCALE GENOMIC DNA]</scope>
    <source>
        <strain evidence="2">cv. MN47</strain>
    </source>
</reference>
<dbReference type="HOGENOM" id="CLU_2944821_0_0_1"/>
<sequence>MRVNDVRISTTITPDLTKTKGGMSSSTGQQEACLTMESIFHLEDLGFDIHQQYAYFGVTD</sequence>
<gene>
    <name evidence="1" type="ORF">ARALYDRAFT_673843</name>
</gene>
<name>D7L9A9_ARALL</name>
<keyword evidence="2" id="KW-1185">Reference proteome</keyword>
<organism evidence="2">
    <name type="scientific">Arabidopsis lyrata subsp. lyrata</name>
    <name type="common">Lyre-leaved rock-cress</name>
    <dbReference type="NCBI Taxonomy" id="81972"/>
    <lineage>
        <taxon>Eukaryota</taxon>
        <taxon>Viridiplantae</taxon>
        <taxon>Streptophyta</taxon>
        <taxon>Embryophyta</taxon>
        <taxon>Tracheophyta</taxon>
        <taxon>Spermatophyta</taxon>
        <taxon>Magnoliopsida</taxon>
        <taxon>eudicotyledons</taxon>
        <taxon>Gunneridae</taxon>
        <taxon>Pentapetalae</taxon>
        <taxon>rosids</taxon>
        <taxon>malvids</taxon>
        <taxon>Brassicales</taxon>
        <taxon>Brassicaceae</taxon>
        <taxon>Camelineae</taxon>
        <taxon>Arabidopsis</taxon>
    </lineage>
</organism>